<name>A0A3P6DRF8_BRAOL</name>
<accession>A0A3P6DRF8</accession>
<feature type="region of interest" description="Disordered" evidence="1">
    <location>
        <begin position="1"/>
        <end position="33"/>
    </location>
</feature>
<evidence type="ECO:0000313" key="2">
    <source>
        <dbReference type="EMBL" id="VDD29248.1"/>
    </source>
</evidence>
<feature type="compositionally biased region" description="Basic residues" evidence="1">
    <location>
        <begin position="1"/>
        <end position="21"/>
    </location>
</feature>
<proteinExistence type="predicted"/>
<dbReference type="AlphaFoldDB" id="A0A3P6DRF8"/>
<gene>
    <name evidence="2" type="ORF">BOLC9T54571H</name>
</gene>
<sequence>METHHGGRRSRSSRRLLGLRRQRNDGNSPQRATLPVLTASPRSSLVFAVRGTMETHHGRSLCLSSGRLLRRKSKRPVMMITPLYLYNPRPWRSSSSSVVIPFS</sequence>
<reference evidence="2" key="1">
    <citation type="submission" date="2018-11" db="EMBL/GenBank/DDBJ databases">
        <authorList>
            <consortium name="Genoscope - CEA"/>
            <person name="William W."/>
        </authorList>
    </citation>
    <scope>NUCLEOTIDE SEQUENCE</scope>
</reference>
<dbReference type="EMBL" id="LR031875">
    <property type="protein sequence ID" value="VDD29248.1"/>
    <property type="molecule type" value="Genomic_DNA"/>
</dbReference>
<organism evidence="2">
    <name type="scientific">Brassica oleracea</name>
    <name type="common">Wild cabbage</name>
    <dbReference type="NCBI Taxonomy" id="3712"/>
    <lineage>
        <taxon>Eukaryota</taxon>
        <taxon>Viridiplantae</taxon>
        <taxon>Streptophyta</taxon>
        <taxon>Embryophyta</taxon>
        <taxon>Tracheophyta</taxon>
        <taxon>Spermatophyta</taxon>
        <taxon>Magnoliopsida</taxon>
        <taxon>eudicotyledons</taxon>
        <taxon>Gunneridae</taxon>
        <taxon>Pentapetalae</taxon>
        <taxon>rosids</taxon>
        <taxon>malvids</taxon>
        <taxon>Brassicales</taxon>
        <taxon>Brassicaceae</taxon>
        <taxon>Brassiceae</taxon>
        <taxon>Brassica</taxon>
    </lineage>
</organism>
<protein>
    <submittedName>
        <fullName evidence="2">Uncharacterized protein</fullName>
    </submittedName>
</protein>
<evidence type="ECO:0000256" key="1">
    <source>
        <dbReference type="SAM" id="MobiDB-lite"/>
    </source>
</evidence>